<accession>Q8KBC0</accession>
<sequence length="48" mass="5655">MRFILTVIAAIPEQRPRKNTITVKQWHERKNPIKKRDTAAKRDALLSN</sequence>
<name>Q8KBC0_CHLTE</name>
<evidence type="ECO:0000313" key="2">
    <source>
        <dbReference type="EMBL" id="AAM73088.1"/>
    </source>
</evidence>
<dbReference type="STRING" id="194439.CT1869"/>
<organism evidence="2 3">
    <name type="scientific">Chlorobaculum tepidum (strain ATCC 49652 / DSM 12025 / NBRC 103806 / TLS)</name>
    <name type="common">Chlorobium tepidum</name>
    <dbReference type="NCBI Taxonomy" id="194439"/>
    <lineage>
        <taxon>Bacteria</taxon>
        <taxon>Pseudomonadati</taxon>
        <taxon>Chlorobiota</taxon>
        <taxon>Chlorobiia</taxon>
        <taxon>Chlorobiales</taxon>
        <taxon>Chlorobiaceae</taxon>
        <taxon>Chlorobaculum</taxon>
    </lineage>
</organism>
<dbReference type="AlphaFoldDB" id="Q8KBC0"/>
<protein>
    <submittedName>
        <fullName evidence="2">Uncharacterized protein</fullName>
    </submittedName>
</protein>
<dbReference type="EnsemblBacteria" id="AAM73088">
    <property type="protein sequence ID" value="AAM73088"/>
    <property type="gene ID" value="CT1869"/>
</dbReference>
<feature type="region of interest" description="Disordered" evidence="1">
    <location>
        <begin position="22"/>
        <end position="48"/>
    </location>
</feature>
<reference evidence="2 3" key="1">
    <citation type="journal article" date="2002" name="Proc. Natl. Acad. Sci. U.S.A.">
        <title>The complete genome sequence of Chlorobium tepidum TLS, a photosynthetic, anaerobic, green-sulfur bacterium.</title>
        <authorList>
            <person name="Eisen J.A."/>
            <person name="Nelson K.E."/>
            <person name="Paulsen I.T."/>
            <person name="Heidelberg J.F."/>
            <person name="Wu M."/>
            <person name="Dodson R.J."/>
            <person name="Deboy R."/>
            <person name="Gwinn M.L."/>
            <person name="Nelson W.C."/>
            <person name="Haft D.H."/>
            <person name="Hickey E.K."/>
            <person name="Peterson J.D."/>
            <person name="Durkin A.S."/>
            <person name="Kolonay J.L."/>
            <person name="Yang F."/>
            <person name="Holt I."/>
            <person name="Umayam L.A."/>
            <person name="Mason T."/>
            <person name="Brenner M."/>
            <person name="Shea T.P."/>
            <person name="Parksey D."/>
            <person name="Nierman W.C."/>
            <person name="Feldblyum T.V."/>
            <person name="Hansen C.L."/>
            <person name="Craven M.B."/>
            <person name="Radune D."/>
            <person name="Vamathevan J."/>
            <person name="Khouri H."/>
            <person name="White O."/>
            <person name="Gruber T.M."/>
            <person name="Ketchum K.A."/>
            <person name="Venter J.C."/>
            <person name="Tettelin H."/>
            <person name="Bryant D.A."/>
            <person name="Fraser C.M."/>
        </authorList>
    </citation>
    <scope>NUCLEOTIDE SEQUENCE [LARGE SCALE GENOMIC DNA]</scope>
    <source>
        <strain evidence="3">ATCC 49652 / DSM 12025 / NBRC 103806 / TLS</strain>
    </source>
</reference>
<evidence type="ECO:0000256" key="1">
    <source>
        <dbReference type="SAM" id="MobiDB-lite"/>
    </source>
</evidence>
<feature type="compositionally biased region" description="Basic and acidic residues" evidence="1">
    <location>
        <begin position="25"/>
        <end position="48"/>
    </location>
</feature>
<dbReference type="KEGG" id="cte:CT1869"/>
<evidence type="ECO:0000313" key="3">
    <source>
        <dbReference type="Proteomes" id="UP000001007"/>
    </source>
</evidence>
<proteinExistence type="predicted"/>
<dbReference type="HOGENOM" id="CLU_3150964_0_0_10"/>
<keyword evidence="3" id="KW-1185">Reference proteome</keyword>
<gene>
    <name evidence="2" type="ordered locus">CT1869</name>
</gene>
<dbReference type="EMBL" id="AE006470">
    <property type="protein sequence ID" value="AAM73088.1"/>
    <property type="molecule type" value="Genomic_DNA"/>
</dbReference>
<dbReference type="Proteomes" id="UP000001007">
    <property type="component" value="Chromosome"/>
</dbReference>